<organism evidence="1">
    <name type="scientific">Pyricularia oryzae (strain Y34)</name>
    <name type="common">Rice blast fungus</name>
    <name type="synonym">Magnaporthe oryzae</name>
    <dbReference type="NCBI Taxonomy" id="1143189"/>
    <lineage>
        <taxon>Eukaryota</taxon>
        <taxon>Fungi</taxon>
        <taxon>Dikarya</taxon>
        <taxon>Ascomycota</taxon>
        <taxon>Pezizomycotina</taxon>
        <taxon>Sordariomycetes</taxon>
        <taxon>Sordariomycetidae</taxon>
        <taxon>Magnaporthales</taxon>
        <taxon>Pyriculariaceae</taxon>
        <taxon>Pyricularia</taxon>
    </lineage>
</organism>
<dbReference type="EMBL" id="JH793433">
    <property type="protein sequence ID" value="ELQ32870.1"/>
    <property type="molecule type" value="Genomic_DNA"/>
</dbReference>
<protein>
    <submittedName>
        <fullName evidence="1">Uncharacterized protein</fullName>
    </submittedName>
</protein>
<dbReference type="Proteomes" id="UP000011086">
    <property type="component" value="Unassembled WGS sequence"/>
</dbReference>
<sequence>MLNIIHKENLEAGLVSIQKVLVEYTIKVIKHC</sequence>
<evidence type="ECO:0000313" key="1">
    <source>
        <dbReference type="EMBL" id="ELQ32870.1"/>
    </source>
</evidence>
<proteinExistence type="predicted"/>
<name>A0AA97NME0_PYRO3</name>
<reference evidence="1" key="1">
    <citation type="journal article" date="2012" name="PLoS Genet.">
        <title>Comparative analysis of the genomes of two field isolates of the rice blast fungus Magnaporthe oryzae.</title>
        <authorList>
            <person name="Xue M."/>
            <person name="Yang J."/>
            <person name="Li Z."/>
            <person name="Hu S."/>
            <person name="Yao N."/>
            <person name="Dean R.A."/>
            <person name="Zhao W."/>
            <person name="Shen M."/>
            <person name="Zhang H."/>
            <person name="Li C."/>
            <person name="Liu L."/>
            <person name="Cao L."/>
            <person name="Xu X."/>
            <person name="Xing Y."/>
            <person name="Hsiang T."/>
            <person name="Zhang Z."/>
            <person name="Xu J.R."/>
            <person name="Peng Y.L."/>
        </authorList>
    </citation>
    <scope>NUCLEOTIDE SEQUENCE</scope>
    <source>
        <strain evidence="1">Y34</strain>
    </source>
</reference>
<gene>
    <name evidence="1" type="ORF">OOU_Y34scaffold01019g8</name>
</gene>
<accession>A0AA97NME0</accession>
<dbReference type="AlphaFoldDB" id="A0AA97NME0"/>